<dbReference type="Proteomes" id="UP000789366">
    <property type="component" value="Unassembled WGS sequence"/>
</dbReference>
<evidence type="ECO:0000313" key="2">
    <source>
        <dbReference type="Proteomes" id="UP000789366"/>
    </source>
</evidence>
<comment type="caution">
    <text evidence="1">The sequence shown here is derived from an EMBL/GenBank/DDBJ whole genome shotgun (WGS) entry which is preliminary data.</text>
</comment>
<feature type="non-terminal residue" evidence="1">
    <location>
        <position position="1"/>
    </location>
</feature>
<dbReference type="EMBL" id="CAJVPW010041406">
    <property type="protein sequence ID" value="CAG8748164.1"/>
    <property type="molecule type" value="Genomic_DNA"/>
</dbReference>
<sequence length="104" mass="12037">KSCQKKPTKVLESDSFLKLSSNNNEREDLKQEQDVKLDAKIVLEKLTNDYLEGLTFGSPKPKFASNGRNNFEYRLGIEVDKVEQEPNEQVKDKDELEDLIDDYL</sequence>
<organism evidence="1 2">
    <name type="scientific">Cetraspora pellucida</name>
    <dbReference type="NCBI Taxonomy" id="1433469"/>
    <lineage>
        <taxon>Eukaryota</taxon>
        <taxon>Fungi</taxon>
        <taxon>Fungi incertae sedis</taxon>
        <taxon>Mucoromycota</taxon>
        <taxon>Glomeromycotina</taxon>
        <taxon>Glomeromycetes</taxon>
        <taxon>Diversisporales</taxon>
        <taxon>Gigasporaceae</taxon>
        <taxon>Cetraspora</taxon>
    </lineage>
</organism>
<evidence type="ECO:0000313" key="1">
    <source>
        <dbReference type="EMBL" id="CAG8748164.1"/>
    </source>
</evidence>
<protein>
    <submittedName>
        <fullName evidence="1">2530_t:CDS:1</fullName>
    </submittedName>
</protein>
<keyword evidence="2" id="KW-1185">Reference proteome</keyword>
<proteinExistence type="predicted"/>
<gene>
    <name evidence="1" type="ORF">SPELUC_LOCUS14285</name>
</gene>
<accession>A0ACA9QF11</accession>
<feature type="non-terminal residue" evidence="1">
    <location>
        <position position="104"/>
    </location>
</feature>
<reference evidence="1" key="1">
    <citation type="submission" date="2021-06" db="EMBL/GenBank/DDBJ databases">
        <authorList>
            <person name="Kallberg Y."/>
            <person name="Tangrot J."/>
            <person name="Rosling A."/>
        </authorList>
    </citation>
    <scope>NUCLEOTIDE SEQUENCE</scope>
    <source>
        <strain evidence="1">28 12/20/2015</strain>
    </source>
</reference>
<name>A0ACA9QF11_9GLOM</name>